<sequence length="83" mass="9034">MGRVNYNFKNRFSNTKDFDGSSDEGKHTIVGLYISRVESGRVDRAGFDDFSVPFTGAEGGLYTVGSEPSAFLKVVPVCTLCSE</sequence>
<reference evidence="1 2" key="1">
    <citation type="journal article" date="2021" name="Elife">
        <title>Chloroplast acquisition without the gene transfer in kleptoplastic sea slugs, Plakobranchus ocellatus.</title>
        <authorList>
            <person name="Maeda T."/>
            <person name="Takahashi S."/>
            <person name="Yoshida T."/>
            <person name="Shimamura S."/>
            <person name="Takaki Y."/>
            <person name="Nagai Y."/>
            <person name="Toyoda A."/>
            <person name="Suzuki Y."/>
            <person name="Arimoto A."/>
            <person name="Ishii H."/>
            <person name="Satoh N."/>
            <person name="Nishiyama T."/>
            <person name="Hasebe M."/>
            <person name="Maruyama T."/>
            <person name="Minagawa J."/>
            <person name="Obokata J."/>
            <person name="Shigenobu S."/>
        </authorList>
    </citation>
    <scope>NUCLEOTIDE SEQUENCE [LARGE SCALE GENOMIC DNA]</scope>
</reference>
<keyword evidence="2" id="KW-1185">Reference proteome</keyword>
<name>A0AAV4C0J1_9GAST</name>
<protein>
    <submittedName>
        <fullName evidence="1">Uncharacterized protein</fullName>
    </submittedName>
</protein>
<comment type="caution">
    <text evidence="1">The sequence shown here is derived from an EMBL/GenBank/DDBJ whole genome shotgun (WGS) entry which is preliminary data.</text>
</comment>
<organism evidence="1 2">
    <name type="scientific">Plakobranchus ocellatus</name>
    <dbReference type="NCBI Taxonomy" id="259542"/>
    <lineage>
        <taxon>Eukaryota</taxon>
        <taxon>Metazoa</taxon>
        <taxon>Spiralia</taxon>
        <taxon>Lophotrochozoa</taxon>
        <taxon>Mollusca</taxon>
        <taxon>Gastropoda</taxon>
        <taxon>Heterobranchia</taxon>
        <taxon>Euthyneura</taxon>
        <taxon>Panpulmonata</taxon>
        <taxon>Sacoglossa</taxon>
        <taxon>Placobranchoidea</taxon>
        <taxon>Plakobranchidae</taxon>
        <taxon>Plakobranchus</taxon>
    </lineage>
</organism>
<evidence type="ECO:0000313" key="1">
    <source>
        <dbReference type="EMBL" id="GFO25115.1"/>
    </source>
</evidence>
<dbReference type="Proteomes" id="UP000735302">
    <property type="component" value="Unassembled WGS sequence"/>
</dbReference>
<evidence type="ECO:0000313" key="2">
    <source>
        <dbReference type="Proteomes" id="UP000735302"/>
    </source>
</evidence>
<dbReference type="AlphaFoldDB" id="A0AAV4C0J1"/>
<dbReference type="EMBL" id="BLXT01005691">
    <property type="protein sequence ID" value="GFO25115.1"/>
    <property type="molecule type" value="Genomic_DNA"/>
</dbReference>
<proteinExistence type="predicted"/>
<accession>A0AAV4C0J1</accession>
<gene>
    <name evidence="1" type="ORF">PoB_005162000</name>
</gene>